<keyword evidence="2" id="KW-0596">Phosphopantetheine</keyword>
<accession>A0A9N9MYU6</accession>
<dbReference type="InterPro" id="IPR049900">
    <property type="entry name" value="PKS_mFAS_DH"/>
</dbReference>
<keyword evidence="5" id="KW-0511">Multifunctional enzyme</keyword>
<dbReference type="InterPro" id="IPR050091">
    <property type="entry name" value="PKS_NRPS_Biosynth_Enz"/>
</dbReference>
<dbReference type="InterPro" id="IPR020843">
    <property type="entry name" value="ER"/>
</dbReference>
<dbReference type="SUPFAM" id="SSF50129">
    <property type="entry name" value="GroES-like"/>
    <property type="match status" value="1"/>
</dbReference>
<keyword evidence="11" id="KW-1185">Reference proteome</keyword>
<evidence type="ECO:0000256" key="4">
    <source>
        <dbReference type="ARBA" id="ARBA00022679"/>
    </source>
</evidence>
<evidence type="ECO:0000256" key="3">
    <source>
        <dbReference type="ARBA" id="ARBA00022553"/>
    </source>
</evidence>
<dbReference type="GO" id="GO:0004312">
    <property type="term" value="F:fatty acid synthase activity"/>
    <property type="evidence" value="ECO:0007669"/>
    <property type="project" value="TreeGrafter"/>
</dbReference>
<dbReference type="InterPro" id="IPR032821">
    <property type="entry name" value="PKS_assoc"/>
</dbReference>
<dbReference type="InterPro" id="IPR036736">
    <property type="entry name" value="ACP-like_sf"/>
</dbReference>
<sequence length="2333" mass="259111">MPSKENVDLNIEFGRLLANPPEGDEIVISGISGKYPDSDNIHEFRDNLFNKVDMVSPDSRRWEPGHPEIPQRTGKVPNIANFDAGFFGVHHRQATAMDPMIRMFLENTVAALFDAGIHPSELEGTNTGVFVGSCFSENEKCWFFDKLLPQSFAITGCERSMIANRISYFFKLKGPSFITDTACSSSLYAFEHAYKAVREGKCDRAIVGGTNICLHPFVSLQFSRLGVLSKDGSCKAFDKNCNGYARSEAISCIILQKAKESKRVYCTIMHAKTNCDGYKDSGITYPSGEMQVKLLSEFYQECSAVKPTDLSYLEAHGTGTKVGDPEELQAVEEVFLKNRNTPLLIGSVKSNIGHAEPSSGLCSIAKAIIATETGYIPPNLHYNEPNPNVKALLDGRLKVVTEKIPFNDNKGIIGINSFGFGGGNCHVLLKQNTKPKVNYGRAKDNIPRLVCVSGRTKEAVNALLEDVIENRVDVEHVRLLQESFRKTTVGHLYRGYILASKSGEMKRSFNYSAAKAPSLIVCFGKINDIMTEKIKAFMEVPLVAGTIYRIHQALDLKSINITDILLKPKLTTTLDKVLSNFTIQMIFADLVKALDLQPSKFFGINKGLSLGILVSAYFDAAITLNEAVECAFAIASAANSVSKNDGTDSNELGNLVEKSGTVATNLQQALTRILSKPRRFSKRVIFDASPPEMSSVYLINSFGRTKVFNDVKATLNEDFAIYEIGNGDSIDTLQKHFTNTHENFFLNVGEDLNGCLSSLGKLYELGLNPQISNIYPKIDFPVSRGTPMISPKIKWNHAQKWWVTLYKCDEQMEVEERTIGIMLKDPAYSFMGGHVIDGRNLFPATGYLQFVWETLAFVHGLMISDMRVVFENCKFMRACSIPKEGSKLDLTVMVQRGTGNFEVVEGGSPVVSGRIRQVTAKEMDLADIPLPTGVPKHVAPYLDSKDIYKELRLRGYNYKGKFRSLKSCDNSCQVAEVTWDGNWITFIDNLLQIKILQEDTRMLYVPTSIQKLFIDAKRHLEYVKTHTEENPCLPIHISKPTGIIRSGGIEIKGLNASSIARRKYLGTPVLEKYMFMPDIAELKTEQAIRINMQILLENLYSIKVKAVELIDDATMKGVSPLGEIVHDVLADQPLIQPDITILSKEELSIKHVKVEDKKLLTEVDCSLVVASKILQRPNILQLVFGSIKENGFVLSREPLDFDVASVNNGSQCIVTVFTTEKEQLVFFKKKIDFKAPKVIKISSEDKDFKWLPKLKDSLETNPDVLVYSQGEPLNGILGLVACIRREPGGQNLKLVFLPDGSCPPFDPTDPFYKQQLEKNLAINIFKDSTWGTYRHLLLEQTKEIQADHCYLNSLQRGDLTSLKWIEGPLHNDSQLGVEKMLVSIYYAALNFRDVMTASGRINVDSITRDRREQECVQGFEFSGRTPDGRRVMGMVTNGACATLLDADPYLLMNVPDSWSLEEAATVPVVYQTCIYALINRGRLKRGDSVLVHSGTGGIGQAAISLALHIGCTVYTTVGTQEKRAFLKKRFPQLTDKNISSSRDINFEKHIFNVTNGRGVDVVLNSLAEEKLFASVRCLARGGRFVEIGKYDLANDNTLNLLLISKDASFHGVMLDSLFAETPAIKASLVDHLNEAIRCGAIRPLNRTTFKMNQAEEAFRFMGTGKHTGKVLIQIRKEEKENIVTPSVVKFMGLPRYFCDSEKTYIICGGLGGFGLELADWLTLRGCRKLILTSRNGIKTGYQAYRINIWRTYGCKIEISTEDITTYEGCSNLVKTANQLGPVHAIFNLAVVLRDSILQNQTEDDFKISFGPKAYATEHLDKVSRKHCPELRDFVIFSSVSCGRGNAGQSNYGMANSVMERIIEKRQTEGLPALAIEWGAVGDVGLVAEMQNEAIEMEIGGTLQQRISNCLQVMDIFLRQQEAAIVSSIVVAEKRAGAAGADNIVDAVANILGIQDLKAISLQATLAEAGMDSMNAVEIKQTLEREYEVFLTAQDIKSMTFARLIEIQSEKVAEAQAGVKKGRPLMGMDMILRLLGDEKTANMPVVSIHGKASESAPTVVIFPGIEGTITVLEPLYKNLVADLVGLQYPNSSQRDSIKDMAKECLPFIEERLSRSKPFNIICYSFGGTVALEAVALLEQKGYLGTVICIDSSPDYLQALTRVLEVESDDKFQVSLICHLMSLQISYEIISKHVESLLKLNSFEERIKLAQQIVGNSTPHSPEHQRDCAISIYKRIKAVVDWSPDFKLKSKVILFKPVLTSIEIPDEDYGLSKFCENPVEVRVFEGNHASVLDNVEVALAANELFDVTETAEENKGKGDLIINLQNFANKVPTKN</sequence>
<dbReference type="InterPro" id="IPR057326">
    <property type="entry name" value="KR_dom"/>
</dbReference>
<feature type="region of interest" description="N-terminal hotdog fold" evidence="6">
    <location>
        <begin position="797"/>
        <end position="925"/>
    </location>
</feature>
<feature type="domain" description="PKS/mFAS DH" evidence="9">
    <location>
        <begin position="797"/>
        <end position="1065"/>
    </location>
</feature>
<dbReference type="OrthoDB" id="329835at2759"/>
<dbReference type="GO" id="GO:0016297">
    <property type="term" value="F:fatty acyl-[ACP] hydrolase activity"/>
    <property type="evidence" value="ECO:0007669"/>
    <property type="project" value="UniProtKB-EC"/>
</dbReference>
<dbReference type="SUPFAM" id="SSF53901">
    <property type="entry name" value="Thiolase-like"/>
    <property type="match status" value="1"/>
</dbReference>
<dbReference type="PANTHER" id="PTHR43775:SF23">
    <property type="entry name" value="FATTY ACID SYNTHASE 3"/>
    <property type="match status" value="1"/>
</dbReference>
<dbReference type="Pfam" id="PF16197">
    <property type="entry name" value="KAsynt_C_assoc"/>
    <property type="match status" value="1"/>
</dbReference>
<dbReference type="Gene3D" id="3.40.50.1820">
    <property type="entry name" value="alpha/beta hydrolase"/>
    <property type="match status" value="1"/>
</dbReference>
<dbReference type="SUPFAM" id="SSF51735">
    <property type="entry name" value="NAD(P)-binding Rossmann-fold domains"/>
    <property type="match status" value="2"/>
</dbReference>
<evidence type="ECO:0000256" key="5">
    <source>
        <dbReference type="ARBA" id="ARBA00023268"/>
    </source>
</evidence>
<dbReference type="Gene3D" id="3.10.129.110">
    <property type="entry name" value="Polyketide synthase dehydratase"/>
    <property type="match status" value="1"/>
</dbReference>
<feature type="domain" description="Ketosynthase family 3 (KS3)" evidence="8">
    <location>
        <begin position="23"/>
        <end position="431"/>
    </location>
</feature>
<dbReference type="GO" id="GO:0004315">
    <property type="term" value="F:3-oxoacyl-[acyl-carrier-protein] synthase activity"/>
    <property type="evidence" value="ECO:0007669"/>
    <property type="project" value="InterPro"/>
</dbReference>
<evidence type="ECO:0000313" key="10">
    <source>
        <dbReference type="EMBL" id="CAG9770336.1"/>
    </source>
</evidence>
<feature type="active site" description="Proton donor; for dehydratase activity" evidence="6">
    <location>
        <position position="988"/>
    </location>
</feature>
<dbReference type="PROSITE" id="PS52019">
    <property type="entry name" value="PKS_MFAS_DH"/>
    <property type="match status" value="1"/>
</dbReference>
<dbReference type="Pfam" id="PF00975">
    <property type="entry name" value="Thioesterase"/>
    <property type="match status" value="1"/>
</dbReference>
<dbReference type="Pfam" id="PF02801">
    <property type="entry name" value="Ketoacyl-synt_C"/>
    <property type="match status" value="1"/>
</dbReference>
<dbReference type="SUPFAM" id="SSF47336">
    <property type="entry name" value="ACP-like"/>
    <property type="match status" value="1"/>
</dbReference>
<dbReference type="SMART" id="SM00822">
    <property type="entry name" value="PKS_KR"/>
    <property type="match status" value="1"/>
</dbReference>
<dbReference type="Pfam" id="PF00109">
    <property type="entry name" value="ketoacyl-synt"/>
    <property type="match status" value="1"/>
</dbReference>
<evidence type="ECO:0000259" key="8">
    <source>
        <dbReference type="PROSITE" id="PS52004"/>
    </source>
</evidence>
<dbReference type="Gene3D" id="3.90.180.10">
    <property type="entry name" value="Medium-chain alcohol dehydrogenases, catalytic domain"/>
    <property type="match status" value="1"/>
</dbReference>
<dbReference type="Pfam" id="PF13602">
    <property type="entry name" value="ADH_zinc_N_2"/>
    <property type="match status" value="1"/>
</dbReference>
<dbReference type="Pfam" id="PF21149">
    <property type="entry name" value="FAS_pseudo-KR"/>
    <property type="match status" value="1"/>
</dbReference>
<feature type="active site" description="Proton acceptor; for dehydratase activity" evidence="6">
    <location>
        <position position="834"/>
    </location>
</feature>
<dbReference type="InterPro" id="IPR029058">
    <property type="entry name" value="AB_hydrolase_fold"/>
</dbReference>
<gene>
    <name evidence="10" type="ORF">CEUTPL_LOCUS10791</name>
</gene>
<evidence type="ECO:0000256" key="2">
    <source>
        <dbReference type="ARBA" id="ARBA00022450"/>
    </source>
</evidence>
<dbReference type="EMBL" id="OU892282">
    <property type="protein sequence ID" value="CAG9770336.1"/>
    <property type="molecule type" value="Genomic_DNA"/>
</dbReference>
<dbReference type="InterPro" id="IPR014030">
    <property type="entry name" value="Ketoacyl_synth_N"/>
</dbReference>
<feature type="region of interest" description="C-terminal hotdog fold" evidence="6">
    <location>
        <begin position="939"/>
        <end position="1065"/>
    </location>
</feature>
<dbReference type="InterPro" id="IPR009081">
    <property type="entry name" value="PP-bd_ACP"/>
</dbReference>
<dbReference type="InterPro" id="IPR042104">
    <property type="entry name" value="PKS_dehydratase_sf"/>
</dbReference>
<dbReference type="PROSITE" id="PS00606">
    <property type="entry name" value="KS3_1"/>
    <property type="match status" value="1"/>
</dbReference>
<evidence type="ECO:0000256" key="1">
    <source>
        <dbReference type="ARBA" id="ARBA00012480"/>
    </source>
</evidence>
<dbReference type="Gene3D" id="3.40.47.10">
    <property type="match status" value="1"/>
</dbReference>
<proteinExistence type="predicted"/>
<dbReference type="GO" id="GO:0016491">
    <property type="term" value="F:oxidoreductase activity"/>
    <property type="evidence" value="ECO:0007669"/>
    <property type="project" value="InterPro"/>
</dbReference>
<evidence type="ECO:0000313" key="11">
    <source>
        <dbReference type="Proteomes" id="UP001152799"/>
    </source>
</evidence>
<dbReference type="PANTHER" id="PTHR43775">
    <property type="entry name" value="FATTY ACID SYNTHASE"/>
    <property type="match status" value="1"/>
</dbReference>
<dbReference type="Proteomes" id="UP001152799">
    <property type="component" value="Chromosome 6"/>
</dbReference>
<dbReference type="Gene3D" id="3.40.50.720">
    <property type="entry name" value="NAD(P)-binding Rossmann-like Domain"/>
    <property type="match status" value="1"/>
</dbReference>
<dbReference type="InterPro" id="IPR011032">
    <property type="entry name" value="GroES-like_sf"/>
</dbReference>
<dbReference type="PROSITE" id="PS52004">
    <property type="entry name" value="KS3_2"/>
    <property type="match status" value="1"/>
</dbReference>
<dbReference type="InterPro" id="IPR049391">
    <property type="entry name" value="FAS_pseudo-KR"/>
</dbReference>
<dbReference type="GO" id="GO:0031177">
    <property type="term" value="F:phosphopantetheine binding"/>
    <property type="evidence" value="ECO:0007669"/>
    <property type="project" value="InterPro"/>
</dbReference>
<dbReference type="Gene3D" id="3.30.70.3290">
    <property type="match status" value="2"/>
</dbReference>
<protein>
    <recommendedName>
        <fullName evidence="1">oleoyl-[acyl-carrier-protein] hydrolase</fullName>
        <ecNumber evidence="1">3.1.2.14</ecNumber>
    </recommendedName>
</protein>
<dbReference type="CDD" id="cd08954">
    <property type="entry name" value="KR_1_FAS_SDR_x"/>
    <property type="match status" value="1"/>
</dbReference>
<dbReference type="FunFam" id="3.40.50.720:FF:000209">
    <property type="entry name" value="Polyketide synthase Pks12"/>
    <property type="match status" value="1"/>
</dbReference>
<dbReference type="Gene3D" id="1.10.1200.10">
    <property type="entry name" value="ACP-like"/>
    <property type="match status" value="1"/>
</dbReference>
<evidence type="ECO:0000259" key="9">
    <source>
        <dbReference type="PROSITE" id="PS52019"/>
    </source>
</evidence>
<dbReference type="SMART" id="SM00829">
    <property type="entry name" value="PKS_ER"/>
    <property type="match status" value="1"/>
</dbReference>
<keyword evidence="4" id="KW-0808">Transferase</keyword>
<feature type="domain" description="Carrier" evidence="7">
    <location>
        <begin position="1937"/>
        <end position="2022"/>
    </location>
</feature>
<dbReference type="InterPro" id="IPR020841">
    <property type="entry name" value="PKS_Beta-ketoAc_synthase_dom"/>
</dbReference>
<keyword evidence="3" id="KW-0597">Phosphoprotein</keyword>
<dbReference type="PROSITE" id="PS50075">
    <property type="entry name" value="CARRIER"/>
    <property type="match status" value="1"/>
</dbReference>
<evidence type="ECO:0000256" key="6">
    <source>
        <dbReference type="PROSITE-ProRule" id="PRU01363"/>
    </source>
</evidence>
<dbReference type="SUPFAM" id="SSF53474">
    <property type="entry name" value="alpha/beta-Hydrolases"/>
    <property type="match status" value="1"/>
</dbReference>
<dbReference type="SMART" id="SM00823">
    <property type="entry name" value="PKS_PP"/>
    <property type="match status" value="1"/>
</dbReference>
<dbReference type="CDD" id="cd05195">
    <property type="entry name" value="enoyl_red"/>
    <property type="match status" value="1"/>
</dbReference>
<dbReference type="InterPro" id="IPR016039">
    <property type="entry name" value="Thiolase-like"/>
</dbReference>
<reference evidence="10" key="1">
    <citation type="submission" date="2022-01" db="EMBL/GenBank/DDBJ databases">
        <authorList>
            <person name="King R."/>
        </authorList>
    </citation>
    <scope>NUCLEOTIDE SEQUENCE</scope>
</reference>
<dbReference type="EC" id="3.1.2.14" evidence="1"/>
<dbReference type="InterPro" id="IPR013968">
    <property type="entry name" value="PKS_KR"/>
</dbReference>
<evidence type="ECO:0000259" key="7">
    <source>
        <dbReference type="PROSITE" id="PS50075"/>
    </source>
</evidence>
<name>A0A9N9MYU6_9CUCU</name>
<dbReference type="Pfam" id="PF00550">
    <property type="entry name" value="PP-binding"/>
    <property type="match status" value="1"/>
</dbReference>
<dbReference type="InterPro" id="IPR020806">
    <property type="entry name" value="PKS_PP-bd"/>
</dbReference>
<dbReference type="Pfam" id="PF08659">
    <property type="entry name" value="KR"/>
    <property type="match status" value="1"/>
</dbReference>
<dbReference type="InterPro" id="IPR001031">
    <property type="entry name" value="Thioesterase"/>
</dbReference>
<dbReference type="InterPro" id="IPR014031">
    <property type="entry name" value="Ketoacyl_synth_C"/>
</dbReference>
<dbReference type="InterPro" id="IPR018201">
    <property type="entry name" value="Ketoacyl_synth_AS"/>
</dbReference>
<dbReference type="GO" id="GO:0006633">
    <property type="term" value="P:fatty acid biosynthetic process"/>
    <property type="evidence" value="ECO:0007669"/>
    <property type="project" value="InterPro"/>
</dbReference>
<dbReference type="SMART" id="SM00825">
    <property type="entry name" value="PKS_KS"/>
    <property type="match status" value="1"/>
</dbReference>
<organism evidence="10 11">
    <name type="scientific">Ceutorhynchus assimilis</name>
    <name type="common">cabbage seed weevil</name>
    <dbReference type="NCBI Taxonomy" id="467358"/>
    <lineage>
        <taxon>Eukaryota</taxon>
        <taxon>Metazoa</taxon>
        <taxon>Ecdysozoa</taxon>
        <taxon>Arthropoda</taxon>
        <taxon>Hexapoda</taxon>
        <taxon>Insecta</taxon>
        <taxon>Pterygota</taxon>
        <taxon>Neoptera</taxon>
        <taxon>Endopterygota</taxon>
        <taxon>Coleoptera</taxon>
        <taxon>Polyphaga</taxon>
        <taxon>Cucujiformia</taxon>
        <taxon>Curculionidae</taxon>
        <taxon>Ceutorhynchinae</taxon>
        <taxon>Ceutorhynchus</taxon>
    </lineage>
</organism>
<dbReference type="CDD" id="cd00833">
    <property type="entry name" value="PKS"/>
    <property type="match status" value="1"/>
</dbReference>
<dbReference type="InterPro" id="IPR036291">
    <property type="entry name" value="NAD(P)-bd_dom_sf"/>
</dbReference>